<dbReference type="EMBL" id="AP017424">
    <property type="protein sequence ID" value="BAU82359.1"/>
    <property type="molecule type" value="Genomic_DNA"/>
</dbReference>
<accession>A0A160NUV5</accession>
<dbReference type="InterPro" id="IPR011701">
    <property type="entry name" value="MFS"/>
</dbReference>
<dbReference type="GO" id="GO:0005886">
    <property type="term" value="C:plasma membrane"/>
    <property type="evidence" value="ECO:0007669"/>
    <property type="project" value="UniProtKB-SubCell"/>
</dbReference>
<feature type="transmembrane region" description="Helical" evidence="8">
    <location>
        <begin position="123"/>
        <end position="142"/>
    </location>
</feature>
<dbReference type="InterPro" id="IPR020846">
    <property type="entry name" value="MFS_dom"/>
</dbReference>
<dbReference type="Pfam" id="PF07690">
    <property type="entry name" value="MFS_1"/>
    <property type="match status" value="1"/>
</dbReference>
<keyword evidence="11" id="KW-1185">Reference proteome</keyword>
<dbReference type="PANTHER" id="PTHR42718">
    <property type="entry name" value="MAJOR FACILITATOR SUPERFAMILY MULTIDRUG TRANSPORTER MFSC"/>
    <property type="match status" value="1"/>
</dbReference>
<feature type="compositionally biased region" description="Low complexity" evidence="7">
    <location>
        <begin position="22"/>
        <end position="48"/>
    </location>
</feature>
<evidence type="ECO:0000256" key="6">
    <source>
        <dbReference type="ARBA" id="ARBA00023251"/>
    </source>
</evidence>
<feature type="transmembrane region" description="Helical" evidence="8">
    <location>
        <begin position="207"/>
        <end position="227"/>
    </location>
</feature>
<dbReference type="InterPro" id="IPR036259">
    <property type="entry name" value="MFS_trans_sf"/>
</dbReference>
<dbReference type="Gene3D" id="1.20.1720.10">
    <property type="entry name" value="Multidrug resistance protein D"/>
    <property type="match status" value="1"/>
</dbReference>
<feature type="transmembrane region" description="Helical" evidence="8">
    <location>
        <begin position="99"/>
        <end position="116"/>
    </location>
</feature>
<reference evidence="10 11" key="1">
    <citation type="journal article" date="2016" name="Genome Announc.">
        <title>Complete Genome Sequence of Thiostrepton-Producing Streptomyces laurentii ATCC 31255.</title>
        <authorList>
            <person name="Doi K."/>
            <person name="Fujino Y."/>
            <person name="Nagayoshi Y."/>
            <person name="Ohshima T."/>
            <person name="Ogata S."/>
        </authorList>
    </citation>
    <scope>NUCLEOTIDE SEQUENCE [LARGE SCALE GENOMIC DNA]</scope>
    <source>
        <strain evidence="10 11">ATCC 31255</strain>
    </source>
</reference>
<gene>
    <name evidence="10" type="ORF">SLA_1420</name>
</gene>
<proteinExistence type="predicted"/>
<dbReference type="GO" id="GO:0022857">
    <property type="term" value="F:transmembrane transporter activity"/>
    <property type="evidence" value="ECO:0007669"/>
    <property type="project" value="InterPro"/>
</dbReference>
<evidence type="ECO:0000256" key="1">
    <source>
        <dbReference type="ARBA" id="ARBA00004651"/>
    </source>
</evidence>
<dbReference type="CDD" id="cd17321">
    <property type="entry name" value="MFS_MMR_MDR_like"/>
    <property type="match status" value="1"/>
</dbReference>
<evidence type="ECO:0000256" key="7">
    <source>
        <dbReference type="SAM" id="MobiDB-lite"/>
    </source>
</evidence>
<evidence type="ECO:0000256" key="4">
    <source>
        <dbReference type="ARBA" id="ARBA00022989"/>
    </source>
</evidence>
<feature type="domain" description="Major facilitator superfamily (MFS) profile" evidence="9">
    <location>
        <begin position="57"/>
        <end position="313"/>
    </location>
</feature>
<dbReference type="PANTHER" id="PTHR42718:SF9">
    <property type="entry name" value="MAJOR FACILITATOR SUPERFAMILY MULTIDRUG TRANSPORTER MFSC"/>
    <property type="match status" value="1"/>
</dbReference>
<feature type="compositionally biased region" description="Low complexity" evidence="7">
    <location>
        <begin position="260"/>
        <end position="272"/>
    </location>
</feature>
<keyword evidence="4 8" id="KW-1133">Transmembrane helix</keyword>
<feature type="transmembrane region" description="Helical" evidence="8">
    <location>
        <begin position="181"/>
        <end position="201"/>
    </location>
</feature>
<keyword evidence="5 8" id="KW-0472">Membrane</keyword>
<feature type="transmembrane region" description="Helical" evidence="8">
    <location>
        <begin position="57"/>
        <end position="79"/>
    </location>
</feature>
<dbReference type="PROSITE" id="PS50850">
    <property type="entry name" value="MFS"/>
    <property type="match status" value="1"/>
</dbReference>
<protein>
    <recommendedName>
        <fullName evidence="9">Major facilitator superfamily (MFS) profile domain-containing protein</fullName>
    </recommendedName>
</protein>
<evidence type="ECO:0000256" key="8">
    <source>
        <dbReference type="SAM" id="Phobius"/>
    </source>
</evidence>
<dbReference type="Proteomes" id="UP000217676">
    <property type="component" value="Chromosome"/>
</dbReference>
<organism evidence="10 11">
    <name type="scientific">Streptomyces laurentii</name>
    <dbReference type="NCBI Taxonomy" id="39478"/>
    <lineage>
        <taxon>Bacteria</taxon>
        <taxon>Bacillati</taxon>
        <taxon>Actinomycetota</taxon>
        <taxon>Actinomycetes</taxon>
        <taxon>Kitasatosporales</taxon>
        <taxon>Streptomycetaceae</taxon>
        <taxon>Streptomyces</taxon>
    </lineage>
</organism>
<feature type="compositionally biased region" description="Gly residues" evidence="7">
    <location>
        <begin position="248"/>
        <end position="259"/>
    </location>
</feature>
<sequence length="313" mass="30587">MTTTDHASTAVDTRPATGGGTPSPSTGHSPDPGSDPGSGSRSSPASGAASGGSPGPALFTALLGFALITLDSSVVNVALPAIGADLRTGMAGLQWVVDAYTLAFAALLLSSGALADRIGASRAYAAGVVGFTLASVACGLAPGLPALLAARTVQGMAAAVMLPASLALVREAYGDPARRARAVSLWAAGGTVAVALGPVVGGALTTAWSWRGIFFVNLPLGLLALALPTRVGGGAVQGAQRGGDGRIGEGGGPAGGPVGAFGQPPGAQQREQQGVEERGHDRVGSGQRLGEFGAEPGWPGASAPGCGTARRRR</sequence>
<feature type="region of interest" description="Disordered" evidence="7">
    <location>
        <begin position="235"/>
        <end position="313"/>
    </location>
</feature>
<evidence type="ECO:0000256" key="5">
    <source>
        <dbReference type="ARBA" id="ARBA00023136"/>
    </source>
</evidence>
<evidence type="ECO:0000313" key="11">
    <source>
        <dbReference type="Proteomes" id="UP000217676"/>
    </source>
</evidence>
<feature type="compositionally biased region" description="Basic and acidic residues" evidence="7">
    <location>
        <begin position="273"/>
        <end position="283"/>
    </location>
</feature>
<keyword evidence="3 8" id="KW-0812">Transmembrane</keyword>
<dbReference type="KEGG" id="slau:SLA_1420"/>
<name>A0A160NUV5_STRLU</name>
<feature type="compositionally biased region" description="Polar residues" evidence="7">
    <location>
        <begin position="1"/>
        <end position="11"/>
    </location>
</feature>
<dbReference type="GO" id="GO:0046677">
    <property type="term" value="P:response to antibiotic"/>
    <property type="evidence" value="ECO:0007669"/>
    <property type="project" value="UniProtKB-KW"/>
</dbReference>
<dbReference type="SUPFAM" id="SSF103473">
    <property type="entry name" value="MFS general substrate transporter"/>
    <property type="match status" value="1"/>
</dbReference>
<evidence type="ECO:0000313" key="10">
    <source>
        <dbReference type="EMBL" id="BAU82359.1"/>
    </source>
</evidence>
<feature type="region of interest" description="Disordered" evidence="7">
    <location>
        <begin position="1"/>
        <end position="51"/>
    </location>
</feature>
<evidence type="ECO:0000256" key="2">
    <source>
        <dbReference type="ARBA" id="ARBA00022448"/>
    </source>
</evidence>
<dbReference type="AlphaFoldDB" id="A0A160NUV5"/>
<comment type="subcellular location">
    <subcellularLocation>
        <location evidence="1">Cell membrane</location>
        <topology evidence="1">Multi-pass membrane protein</topology>
    </subcellularLocation>
</comment>
<evidence type="ECO:0000256" key="3">
    <source>
        <dbReference type="ARBA" id="ARBA00022692"/>
    </source>
</evidence>
<evidence type="ECO:0000259" key="9">
    <source>
        <dbReference type="PROSITE" id="PS50850"/>
    </source>
</evidence>
<keyword evidence="6" id="KW-0046">Antibiotic resistance</keyword>
<keyword evidence="2" id="KW-0813">Transport</keyword>